<keyword evidence="8" id="KW-0175">Coiled coil</keyword>
<evidence type="ECO:0000256" key="10">
    <source>
        <dbReference type="ARBA" id="ARBA00023212"/>
    </source>
</evidence>
<dbReference type="GO" id="GO:0051959">
    <property type="term" value="F:dynein light intermediate chain binding"/>
    <property type="evidence" value="ECO:0007669"/>
    <property type="project" value="InterPro"/>
</dbReference>
<keyword evidence="4" id="KW-0493">Microtubule</keyword>
<dbReference type="SUPFAM" id="SSF52540">
    <property type="entry name" value="P-loop containing nucleoside triphosphate hydrolases"/>
    <property type="match status" value="2"/>
</dbReference>
<dbReference type="Pfam" id="PF12774">
    <property type="entry name" value="AAA_6"/>
    <property type="match status" value="1"/>
</dbReference>
<keyword evidence="7" id="KW-0243">Dynein</keyword>
<dbReference type="GO" id="GO:0045505">
    <property type="term" value="F:dynein intermediate chain binding"/>
    <property type="evidence" value="ECO:0007669"/>
    <property type="project" value="InterPro"/>
</dbReference>
<dbReference type="GO" id="GO:0030286">
    <property type="term" value="C:dynein complex"/>
    <property type="evidence" value="ECO:0007669"/>
    <property type="project" value="UniProtKB-KW"/>
</dbReference>
<feature type="domain" description="Dynein heavy chain AAA module D4" evidence="12">
    <location>
        <begin position="821"/>
        <end position="896"/>
    </location>
</feature>
<dbReference type="Pfam" id="PF12775">
    <property type="entry name" value="AAA_7"/>
    <property type="match status" value="1"/>
</dbReference>
<dbReference type="InterPro" id="IPR024317">
    <property type="entry name" value="Dynein_heavy_chain_D4_dom"/>
</dbReference>
<dbReference type="OMA" id="WIHESTR"/>
<evidence type="ECO:0000256" key="3">
    <source>
        <dbReference type="ARBA" id="ARBA00022490"/>
    </source>
</evidence>
<sequence>MVASDLCLSSELLSPQQHYDWGLRALKSVLQGCGDILRQDKLQNDQQDEVGLAVKALRLGTQSKLTFVDIPRFEALIADIFPATKPSTKSDVGLQEAFQEACQVLHLIPLETQFRKAEELREQLRRRTGVVLLGPPGAGKTTVWRLLRTALGILESAPSLRVHIFNPKAVTRRQLLGHVDPDTREWTDGILSACVRQVVGERPDVHSWIVCDGDIDPDWIEALNSVLDDNRLLTLPSGERIQFGPNVNFIFETHDLGAASPATVSRMGMVFLSDEDLDVKALVSNWMQCQPDDVQPILSSMLNDHFYRAVDLLLKQNEFAIPTSPAGTIYNGLSLLHNTHHPHAYLVALIRGLGGNLTASARQKLATQLFAWFRETTPDSRHPMDVRYDPEYDRLLPYSGPIMETSGSVEQAEVPSMLDPASPPVVLSATAQHCLDLILPWLENPLHPPFLVVGPEGCGKSTLLHHAFSQLRSAQVAELSCTSETGSNQVLRKLEQACRSSNGNSGRVLRPRHAERLLLFLRGISLPHSDKWGTCQLIAFLRQLLTYRGFYDDNLEWVRLENVQLVASMTHVGSPGCHPLSPRFTSLLHICCMDYPDQEELQAMCVTFLHPVLMASVPSHAGHTSLTQVQSLASSMVQLYEHVQKKFSSEEFSHYVFTPRELTHWVFGLLRYDLSEGAISDSRSNPLAQAWAYEACRVFRDRLVGPVAQEAFDTALSLAIGTVWGPEAQQTLTGGSLCGICKHSSSKAQCWHRRTSILNIGLWCDLLSFSDDLFVTWSTRHASRGVVPQHGKPLCRLSSTDLRIAVQKALLQFCREQWEANLLLVPETLELISRLDRVLGLPGGSLILAGRCGVGRRTCAALAAHMQGAYLTSPRLGRGYSLKNFSNDLKQVAHFTCGLIFIL</sequence>
<evidence type="ECO:0000256" key="8">
    <source>
        <dbReference type="ARBA" id="ARBA00023054"/>
    </source>
</evidence>
<dbReference type="Pfam" id="PF12780">
    <property type="entry name" value="AAA_8"/>
    <property type="match status" value="1"/>
</dbReference>
<keyword evidence="6" id="KW-0067">ATP-binding</keyword>
<name>A0A8C4N865_EPTBU</name>
<reference evidence="15" key="1">
    <citation type="submission" date="2025-08" db="UniProtKB">
        <authorList>
            <consortium name="Ensembl"/>
        </authorList>
    </citation>
    <scope>IDENTIFICATION</scope>
</reference>
<dbReference type="AlphaFoldDB" id="A0A8C4N865"/>
<evidence type="ECO:0000256" key="6">
    <source>
        <dbReference type="ARBA" id="ARBA00022840"/>
    </source>
</evidence>
<comment type="similarity">
    <text evidence="2">Belongs to the dynein heavy chain family.</text>
</comment>
<feature type="domain" description="Dynein heavy chain hydrolytic ATP-binding dynein motor region" evidence="11">
    <location>
        <begin position="8"/>
        <end position="141"/>
    </location>
</feature>
<dbReference type="GeneTree" id="ENSGT00940000154620"/>
<dbReference type="Pfam" id="PF22597">
    <property type="entry name" value="DYN_lid"/>
    <property type="match status" value="1"/>
</dbReference>
<evidence type="ECO:0000256" key="4">
    <source>
        <dbReference type="ARBA" id="ARBA00022701"/>
    </source>
</evidence>
<evidence type="ECO:0000313" key="15">
    <source>
        <dbReference type="Ensembl" id="ENSEBUP00000002588.1"/>
    </source>
</evidence>
<evidence type="ECO:0000256" key="2">
    <source>
        <dbReference type="ARBA" id="ARBA00008887"/>
    </source>
</evidence>
<evidence type="ECO:0000313" key="16">
    <source>
        <dbReference type="Proteomes" id="UP000694388"/>
    </source>
</evidence>
<dbReference type="Pfam" id="PF21264">
    <property type="entry name" value="DYNC2H1_AAA_dom"/>
    <property type="match status" value="1"/>
</dbReference>
<comment type="subcellular location">
    <subcellularLocation>
        <location evidence="1">Cytoplasm</location>
        <location evidence="1">Cytoskeleton</location>
    </subcellularLocation>
</comment>
<dbReference type="GO" id="GO:0005874">
    <property type="term" value="C:microtubule"/>
    <property type="evidence" value="ECO:0007669"/>
    <property type="project" value="UniProtKB-KW"/>
</dbReference>
<dbReference type="GO" id="GO:0005524">
    <property type="term" value="F:ATP binding"/>
    <property type="evidence" value="ECO:0007669"/>
    <property type="project" value="UniProtKB-KW"/>
</dbReference>
<evidence type="ECO:0000256" key="1">
    <source>
        <dbReference type="ARBA" id="ARBA00004245"/>
    </source>
</evidence>
<dbReference type="GO" id="GO:0007018">
    <property type="term" value="P:microtubule-based movement"/>
    <property type="evidence" value="ECO:0007669"/>
    <property type="project" value="InterPro"/>
</dbReference>
<evidence type="ECO:0000259" key="14">
    <source>
        <dbReference type="Pfam" id="PF22597"/>
    </source>
</evidence>
<protein>
    <recommendedName>
        <fullName evidence="17">Cytoplasmic dynein 2 heavy chain 1</fullName>
    </recommendedName>
</protein>
<keyword evidence="10" id="KW-0206">Cytoskeleton</keyword>
<dbReference type="Gene3D" id="3.40.50.300">
    <property type="entry name" value="P-loop containing nucleotide triphosphate hydrolases"/>
    <property type="match status" value="2"/>
</dbReference>
<dbReference type="PANTHER" id="PTHR45703:SF22">
    <property type="entry name" value="DYNEIN CYTOPLASMIC 2 HEAVY CHAIN 1"/>
    <property type="match status" value="1"/>
</dbReference>
<evidence type="ECO:0000259" key="11">
    <source>
        <dbReference type="Pfam" id="PF12774"/>
    </source>
</evidence>
<reference evidence="15" key="2">
    <citation type="submission" date="2025-09" db="UniProtKB">
        <authorList>
            <consortium name="Ensembl"/>
        </authorList>
    </citation>
    <scope>IDENTIFICATION</scope>
</reference>
<keyword evidence="3" id="KW-0963">Cytoplasm</keyword>
<evidence type="ECO:0000256" key="7">
    <source>
        <dbReference type="ARBA" id="ARBA00023017"/>
    </source>
</evidence>
<keyword evidence="9" id="KW-0505">Motor protein</keyword>
<dbReference type="Proteomes" id="UP000694388">
    <property type="component" value="Unplaced"/>
</dbReference>
<dbReference type="InterPro" id="IPR043157">
    <property type="entry name" value="Dynein_AAA1S"/>
</dbReference>
<dbReference type="InterPro" id="IPR035699">
    <property type="entry name" value="AAA_6"/>
</dbReference>
<accession>A0A8C4N865</accession>
<feature type="domain" description="Dynein 2 heavy chain 1 cytoplasmic ATPase lid" evidence="14">
    <location>
        <begin position="625"/>
        <end position="705"/>
    </location>
</feature>
<evidence type="ECO:0000256" key="5">
    <source>
        <dbReference type="ARBA" id="ARBA00022741"/>
    </source>
</evidence>
<keyword evidence="5" id="KW-0547">Nucleotide-binding</keyword>
<dbReference type="PANTHER" id="PTHR45703">
    <property type="entry name" value="DYNEIN HEAVY CHAIN"/>
    <property type="match status" value="1"/>
</dbReference>
<dbReference type="Ensembl" id="ENSEBUT00000002944.1">
    <property type="protein sequence ID" value="ENSEBUP00000002588.1"/>
    <property type="gene ID" value="ENSEBUG00000001971.1"/>
</dbReference>
<evidence type="ECO:0000259" key="13">
    <source>
        <dbReference type="Pfam" id="PF21264"/>
    </source>
</evidence>
<evidence type="ECO:0000259" key="12">
    <source>
        <dbReference type="Pfam" id="PF12780"/>
    </source>
</evidence>
<dbReference type="Gene3D" id="1.10.8.710">
    <property type="match status" value="1"/>
</dbReference>
<evidence type="ECO:0008006" key="17">
    <source>
        <dbReference type="Google" id="ProtNLM"/>
    </source>
</evidence>
<dbReference type="InterPro" id="IPR027417">
    <property type="entry name" value="P-loop_NTPase"/>
</dbReference>
<dbReference type="InterPro" id="IPR049400">
    <property type="entry name" value="DYNC2H1_AAA_dom"/>
</dbReference>
<keyword evidence="16" id="KW-1185">Reference proteome</keyword>
<proteinExistence type="inferred from homology"/>
<dbReference type="InterPro" id="IPR054354">
    <property type="entry name" value="DYNC2H1-like_lid"/>
</dbReference>
<evidence type="ECO:0000256" key="9">
    <source>
        <dbReference type="ARBA" id="ARBA00023175"/>
    </source>
</evidence>
<dbReference type="Gene3D" id="1.20.920.30">
    <property type="match status" value="1"/>
</dbReference>
<feature type="domain" description="Cytoplasmic dynein 2 heavy chain 1 AAA+ ATPase" evidence="13">
    <location>
        <begin position="278"/>
        <end position="372"/>
    </location>
</feature>
<dbReference type="InterPro" id="IPR026983">
    <property type="entry name" value="DHC"/>
</dbReference>
<organism evidence="15 16">
    <name type="scientific">Eptatretus burgeri</name>
    <name type="common">Inshore hagfish</name>
    <dbReference type="NCBI Taxonomy" id="7764"/>
    <lineage>
        <taxon>Eukaryota</taxon>
        <taxon>Metazoa</taxon>
        <taxon>Chordata</taxon>
        <taxon>Craniata</taxon>
        <taxon>Vertebrata</taxon>
        <taxon>Cyclostomata</taxon>
        <taxon>Myxini</taxon>
        <taxon>Myxiniformes</taxon>
        <taxon>Myxinidae</taxon>
        <taxon>Eptatretinae</taxon>
        <taxon>Eptatretus</taxon>
    </lineage>
</organism>